<organism evidence="1">
    <name type="scientific">hydrothermal vent metagenome</name>
    <dbReference type="NCBI Taxonomy" id="652676"/>
    <lineage>
        <taxon>unclassified sequences</taxon>
        <taxon>metagenomes</taxon>
        <taxon>ecological metagenomes</taxon>
    </lineage>
</organism>
<dbReference type="PROSITE" id="PS51257">
    <property type="entry name" value="PROKAR_LIPOPROTEIN"/>
    <property type="match status" value="1"/>
</dbReference>
<gene>
    <name evidence="1" type="ORF">MNB_SV-3-212</name>
</gene>
<accession>A0A1W1BJ70</accession>
<proteinExistence type="predicted"/>
<sequence>MFKIFYQTGLFLVLAFLLTACVPRDIPIDNFGSSNHSWGEMTDINDVNMSDFDENLTESETMITEEGEENKLERIPFPVSEYYRLPRLGKGTIKGKIYILDSYGNKVVGANTRLYLNPLTSYSKQWYEESYLGGYRMQKADSRLFNYLKFTASDVNGNFSFYGVPSGRYYLIGTVTCGESCGYAEEKSIRIATVVTVSGNQIVKKDLTRERE</sequence>
<dbReference type="SUPFAM" id="SSF117074">
    <property type="entry name" value="Hypothetical protein PA1324"/>
    <property type="match status" value="1"/>
</dbReference>
<evidence type="ECO:0008006" key="2">
    <source>
        <dbReference type="Google" id="ProtNLM"/>
    </source>
</evidence>
<protein>
    <recommendedName>
        <fullName evidence="2">Carboxypeptidase regulatory-like domain-containing protein</fullName>
    </recommendedName>
</protein>
<dbReference type="AlphaFoldDB" id="A0A1W1BJ70"/>
<dbReference type="EMBL" id="FPHI01000006">
    <property type="protein sequence ID" value="SFV53549.1"/>
    <property type="molecule type" value="Genomic_DNA"/>
</dbReference>
<evidence type="ECO:0000313" key="1">
    <source>
        <dbReference type="EMBL" id="SFV53549.1"/>
    </source>
</evidence>
<reference evidence="1" key="1">
    <citation type="submission" date="2016-10" db="EMBL/GenBank/DDBJ databases">
        <authorList>
            <person name="de Groot N.N."/>
        </authorList>
    </citation>
    <scope>NUCLEOTIDE SEQUENCE</scope>
</reference>
<name>A0A1W1BJ70_9ZZZZ</name>